<reference evidence="10" key="1">
    <citation type="journal article" date="2019" name="Int. J. Syst. Evol. Microbiol.">
        <title>The Global Catalogue of Microorganisms (GCM) 10K type strain sequencing project: providing services to taxonomists for standard genome sequencing and annotation.</title>
        <authorList>
            <consortium name="The Broad Institute Genomics Platform"/>
            <consortium name="The Broad Institute Genome Sequencing Center for Infectious Disease"/>
            <person name="Wu L."/>
            <person name="Ma J."/>
        </authorList>
    </citation>
    <scope>NUCLEOTIDE SEQUENCE [LARGE SCALE GENOMIC DNA]</scope>
    <source>
        <strain evidence="10">CCM 8947</strain>
    </source>
</reference>
<evidence type="ECO:0000256" key="7">
    <source>
        <dbReference type="SAM" id="Phobius"/>
    </source>
</evidence>
<evidence type="ECO:0000256" key="3">
    <source>
        <dbReference type="ARBA" id="ARBA00022960"/>
    </source>
</evidence>
<evidence type="ECO:0000256" key="2">
    <source>
        <dbReference type="ARBA" id="ARBA00022679"/>
    </source>
</evidence>
<protein>
    <submittedName>
        <fullName evidence="9">L,D-transpeptidase</fullName>
        <ecNumber evidence="9">2.3.2.-</ecNumber>
    </submittedName>
</protein>
<feature type="domain" description="L,D-TPase catalytic" evidence="8">
    <location>
        <begin position="129"/>
        <end position="250"/>
    </location>
</feature>
<evidence type="ECO:0000256" key="4">
    <source>
        <dbReference type="ARBA" id="ARBA00022984"/>
    </source>
</evidence>
<dbReference type="PANTHER" id="PTHR30582:SF2">
    <property type="entry name" value="L,D-TRANSPEPTIDASE YCIB-RELATED"/>
    <property type="match status" value="1"/>
</dbReference>
<proteinExistence type="predicted"/>
<keyword evidence="4 6" id="KW-0573">Peptidoglycan synthesis</keyword>
<comment type="pathway">
    <text evidence="1 6">Cell wall biogenesis; peptidoglycan biosynthesis.</text>
</comment>
<keyword evidence="7" id="KW-0472">Membrane</keyword>
<dbReference type="EC" id="2.3.2.-" evidence="9"/>
<dbReference type="SUPFAM" id="SSF141523">
    <property type="entry name" value="L,D-transpeptidase catalytic domain-like"/>
    <property type="match status" value="1"/>
</dbReference>
<dbReference type="EMBL" id="JBHTOG010000048">
    <property type="protein sequence ID" value="MFD1432940.1"/>
    <property type="molecule type" value="Genomic_DNA"/>
</dbReference>
<dbReference type="Gene3D" id="2.40.440.10">
    <property type="entry name" value="L,D-transpeptidase catalytic domain-like"/>
    <property type="match status" value="1"/>
</dbReference>
<dbReference type="InterPro" id="IPR005490">
    <property type="entry name" value="LD_TPept_cat_dom"/>
</dbReference>
<dbReference type="CDD" id="cd16913">
    <property type="entry name" value="YkuD_like"/>
    <property type="match status" value="1"/>
</dbReference>
<feature type="active site" description="Proton donor/acceptor" evidence="6">
    <location>
        <position position="199"/>
    </location>
</feature>
<accession>A0ABW4CPR7</accession>
<evidence type="ECO:0000256" key="5">
    <source>
        <dbReference type="ARBA" id="ARBA00023316"/>
    </source>
</evidence>
<dbReference type="InterPro" id="IPR038063">
    <property type="entry name" value="Transpep_catalytic_dom"/>
</dbReference>
<keyword evidence="7" id="KW-0812">Transmembrane</keyword>
<gene>
    <name evidence="9" type="ORF">ACFQ47_09705</name>
</gene>
<dbReference type="Pfam" id="PF03734">
    <property type="entry name" value="YkuD"/>
    <property type="match status" value="1"/>
</dbReference>
<keyword evidence="10" id="KW-1185">Reference proteome</keyword>
<keyword evidence="2 9" id="KW-0808">Transferase</keyword>
<evidence type="ECO:0000256" key="6">
    <source>
        <dbReference type="PROSITE-ProRule" id="PRU01373"/>
    </source>
</evidence>
<keyword evidence="3 6" id="KW-0133">Cell shape</keyword>
<feature type="active site" description="Nucleophile" evidence="6">
    <location>
        <position position="226"/>
    </location>
</feature>
<dbReference type="RefSeq" id="WP_125696492.1">
    <property type="nucleotide sequence ID" value="NZ_JBHTOG010000048.1"/>
</dbReference>
<dbReference type="PANTHER" id="PTHR30582">
    <property type="entry name" value="L,D-TRANSPEPTIDASE"/>
    <property type="match status" value="1"/>
</dbReference>
<keyword evidence="9" id="KW-0012">Acyltransferase</keyword>
<sequence>MQEPKWRTSIRDARNYLKAHRLKRRVRYSLWVILAAVLVAGGFVVAKTMVSAQPQSSTPAAAEKSSSSSKAVAAKAKQAAAASSAAAAKASSAKASSIAASKKAAAPKIDWQKPSEAKAYPDLNKVGAIVLDVSLAKQRVYVKSGNRVLYTMYASTGMDDSTPHGDFTISSRGKSFYNPNEKMGANYWTNFLDNLYLFHSVPTDENQEYILSETKDLGIKPSSHGCVRLSVPDAKWINEHVPDGTKVHIA</sequence>
<keyword evidence="7" id="KW-1133">Transmembrane helix</keyword>
<evidence type="ECO:0000313" key="10">
    <source>
        <dbReference type="Proteomes" id="UP001597192"/>
    </source>
</evidence>
<dbReference type="InterPro" id="IPR050979">
    <property type="entry name" value="LD-transpeptidase"/>
</dbReference>
<dbReference type="GO" id="GO:0016746">
    <property type="term" value="F:acyltransferase activity"/>
    <property type="evidence" value="ECO:0007669"/>
    <property type="project" value="UniProtKB-KW"/>
</dbReference>
<evidence type="ECO:0000256" key="1">
    <source>
        <dbReference type="ARBA" id="ARBA00004752"/>
    </source>
</evidence>
<dbReference type="PROSITE" id="PS52029">
    <property type="entry name" value="LD_TPASE"/>
    <property type="match status" value="1"/>
</dbReference>
<evidence type="ECO:0000259" key="8">
    <source>
        <dbReference type="PROSITE" id="PS52029"/>
    </source>
</evidence>
<organism evidence="9 10">
    <name type="scientific">Lacticaseibacillus yichunensis</name>
    <dbReference type="NCBI Taxonomy" id="2486015"/>
    <lineage>
        <taxon>Bacteria</taxon>
        <taxon>Bacillati</taxon>
        <taxon>Bacillota</taxon>
        <taxon>Bacilli</taxon>
        <taxon>Lactobacillales</taxon>
        <taxon>Lactobacillaceae</taxon>
        <taxon>Lacticaseibacillus</taxon>
    </lineage>
</organism>
<dbReference type="Proteomes" id="UP001597192">
    <property type="component" value="Unassembled WGS sequence"/>
</dbReference>
<evidence type="ECO:0000313" key="9">
    <source>
        <dbReference type="EMBL" id="MFD1432940.1"/>
    </source>
</evidence>
<feature type="transmembrane region" description="Helical" evidence="7">
    <location>
        <begin position="28"/>
        <end position="46"/>
    </location>
</feature>
<comment type="caution">
    <text evidence="9">The sequence shown here is derived from an EMBL/GenBank/DDBJ whole genome shotgun (WGS) entry which is preliminary data.</text>
</comment>
<name>A0ABW4CPR7_9LACO</name>
<keyword evidence="5 6" id="KW-0961">Cell wall biogenesis/degradation</keyword>